<dbReference type="PANTHER" id="PTHR32194:SF10">
    <property type="entry name" value="PROTEASOME SUBUNIT BETA TYPE-3"/>
    <property type="match status" value="1"/>
</dbReference>
<dbReference type="GeneTree" id="ENSGT00550000074820"/>
<dbReference type="Pfam" id="PF00227">
    <property type="entry name" value="Proteasome"/>
    <property type="match status" value="1"/>
</dbReference>
<dbReference type="SUPFAM" id="SSF56235">
    <property type="entry name" value="N-terminal nucleophile aminohydrolases (Ntn hydrolases)"/>
    <property type="match status" value="1"/>
</dbReference>
<evidence type="ECO:0000313" key="3">
    <source>
        <dbReference type="Proteomes" id="UP000694544"/>
    </source>
</evidence>
<dbReference type="Ensembl" id="ENSMMST00000029696.1">
    <property type="protein sequence ID" value="ENSMMSP00000026934.1"/>
    <property type="gene ID" value="ENSMMSG00000020218.1"/>
</dbReference>
<protein>
    <submittedName>
        <fullName evidence="2">Proteasome 20S subunit beta 3</fullName>
    </submittedName>
</protein>
<feature type="region of interest" description="Disordered" evidence="1">
    <location>
        <begin position="1"/>
        <end position="24"/>
    </location>
</feature>
<name>A0A8C6ECH0_MOSMO</name>
<organism evidence="2 3">
    <name type="scientific">Moschus moschiferus</name>
    <name type="common">Siberian musk deer</name>
    <name type="synonym">Moschus sibiricus</name>
    <dbReference type="NCBI Taxonomy" id="68415"/>
    <lineage>
        <taxon>Eukaryota</taxon>
        <taxon>Metazoa</taxon>
        <taxon>Chordata</taxon>
        <taxon>Craniata</taxon>
        <taxon>Vertebrata</taxon>
        <taxon>Euteleostomi</taxon>
        <taxon>Mammalia</taxon>
        <taxon>Eutheria</taxon>
        <taxon>Laurasiatheria</taxon>
        <taxon>Artiodactyla</taxon>
        <taxon>Ruminantia</taxon>
        <taxon>Pecora</taxon>
        <taxon>Moschidae</taxon>
        <taxon>Moschus</taxon>
    </lineage>
</organism>
<evidence type="ECO:0000313" key="2">
    <source>
        <dbReference type="Ensembl" id="ENSMMSP00000026934.1"/>
    </source>
</evidence>
<dbReference type="GO" id="GO:0005737">
    <property type="term" value="C:cytoplasm"/>
    <property type="evidence" value="ECO:0007669"/>
    <property type="project" value="TreeGrafter"/>
</dbReference>
<evidence type="ECO:0000256" key="1">
    <source>
        <dbReference type="SAM" id="MobiDB-lite"/>
    </source>
</evidence>
<dbReference type="Gene3D" id="3.60.20.10">
    <property type="entry name" value="Glutamine Phosphoribosylpyrophosphate, subunit 1, domain 1"/>
    <property type="match status" value="1"/>
</dbReference>
<dbReference type="Proteomes" id="UP000694544">
    <property type="component" value="Unplaced"/>
</dbReference>
<dbReference type="PROSITE" id="PS51476">
    <property type="entry name" value="PROTEASOME_BETA_2"/>
    <property type="match status" value="1"/>
</dbReference>
<reference evidence="2" key="1">
    <citation type="submission" date="2025-08" db="UniProtKB">
        <authorList>
            <consortium name="Ensembl"/>
        </authorList>
    </citation>
    <scope>IDENTIFICATION</scope>
</reference>
<dbReference type="AlphaFoldDB" id="A0A8C6ECH0"/>
<dbReference type="InterPro" id="IPR023333">
    <property type="entry name" value="Proteasome_suB-type"/>
</dbReference>
<feature type="compositionally biased region" description="Polar residues" evidence="1">
    <location>
        <begin position="9"/>
        <end position="21"/>
    </location>
</feature>
<dbReference type="GO" id="GO:0005839">
    <property type="term" value="C:proteasome core complex"/>
    <property type="evidence" value="ECO:0007669"/>
    <property type="project" value="InterPro"/>
</dbReference>
<gene>
    <name evidence="2" type="primary">PSMB3</name>
</gene>
<keyword evidence="3" id="KW-1185">Reference proteome</keyword>
<dbReference type="InterPro" id="IPR001353">
    <property type="entry name" value="Proteasome_sua/b"/>
</dbReference>
<dbReference type="GO" id="GO:0051603">
    <property type="term" value="P:proteolysis involved in protein catabolic process"/>
    <property type="evidence" value="ECO:0007669"/>
    <property type="project" value="InterPro"/>
</dbReference>
<accession>A0A8C6ECH0</accession>
<dbReference type="InterPro" id="IPR029055">
    <property type="entry name" value="Ntn_hydrolases_N"/>
</dbReference>
<reference evidence="2" key="2">
    <citation type="submission" date="2025-09" db="UniProtKB">
        <authorList>
            <consortium name="Ensembl"/>
        </authorList>
    </citation>
    <scope>IDENTIFICATION</scope>
</reference>
<dbReference type="PANTHER" id="PTHR32194">
    <property type="entry name" value="METALLOPROTEASE TLDD"/>
    <property type="match status" value="1"/>
</dbReference>
<sequence length="196" mass="22101">MTDKVAQPIENQNVSEGSASQPIERKQREWLRSEALSRFAGIVAIGGPNTPQSCAQRLKFRLNLYELKEGRQIKPYTLMSMVANLLYEKRFGPYYTEPVIAGLDPKTFQPFICSLDLIGCPMVTDDFVVSGTCTEQMYGMCESLWEPNMDPEHLFETISQAMLNAVDRDAVSGMGVIVHIIEKDKITTRTLKARMD</sequence>
<proteinExistence type="predicted"/>